<organism evidence="1 2">
    <name type="scientific">Parabacteroides chartae</name>
    <dbReference type="NCBI Taxonomy" id="1037355"/>
    <lineage>
        <taxon>Bacteria</taxon>
        <taxon>Pseudomonadati</taxon>
        <taxon>Bacteroidota</taxon>
        <taxon>Bacteroidia</taxon>
        <taxon>Bacteroidales</taxon>
        <taxon>Tannerellaceae</taxon>
        <taxon>Parabacteroides</taxon>
    </lineage>
</organism>
<gene>
    <name evidence="1" type="ORF">SAMN05660349_01312</name>
</gene>
<protein>
    <submittedName>
        <fullName evidence="1">Uncharacterized protein</fullName>
    </submittedName>
</protein>
<keyword evidence="2" id="KW-1185">Reference proteome</keyword>
<accession>A0A1T5BIJ1</accession>
<evidence type="ECO:0000313" key="2">
    <source>
        <dbReference type="Proteomes" id="UP000190852"/>
    </source>
</evidence>
<proteinExistence type="predicted"/>
<name>A0A1T5BIJ1_9BACT</name>
<evidence type="ECO:0000313" key="1">
    <source>
        <dbReference type="EMBL" id="SKB47068.1"/>
    </source>
</evidence>
<dbReference type="EMBL" id="FUYQ01000007">
    <property type="protein sequence ID" value="SKB47068.1"/>
    <property type="molecule type" value="Genomic_DNA"/>
</dbReference>
<sequence length="130" mass="14950">MLKRDFIMVQIEELGKVLAQLFDIRHDSNDGKSASLIDTLYTSLKIDKHQALTMDLETLRIKLDQGDHAGLQRMELIAKTMLEESFHNSIEARALLTKAKDILTYIQKSDQTFSLERVELIDFISNLLKD</sequence>
<reference evidence="2" key="1">
    <citation type="submission" date="2017-02" db="EMBL/GenBank/DDBJ databases">
        <authorList>
            <person name="Varghese N."/>
            <person name="Submissions S."/>
        </authorList>
    </citation>
    <scope>NUCLEOTIDE SEQUENCE [LARGE SCALE GENOMIC DNA]</scope>
    <source>
        <strain evidence="2">DSM 24967</strain>
    </source>
</reference>
<dbReference type="Proteomes" id="UP000190852">
    <property type="component" value="Unassembled WGS sequence"/>
</dbReference>
<dbReference type="AlphaFoldDB" id="A0A1T5BIJ1"/>